<dbReference type="Proteomes" id="UP000375525">
    <property type="component" value="Unassembled WGS sequence"/>
</dbReference>
<protein>
    <recommendedName>
        <fullName evidence="1">Xylose isomerase-like TIM barrel domain-containing protein</fullName>
    </recommendedName>
</protein>
<dbReference type="InterPro" id="IPR050312">
    <property type="entry name" value="IolE/XylAMocC-like"/>
</dbReference>
<dbReference type="InterPro" id="IPR036237">
    <property type="entry name" value="Xyl_isomerase-like_sf"/>
</dbReference>
<feature type="domain" description="Xylose isomerase-like TIM barrel" evidence="1">
    <location>
        <begin position="34"/>
        <end position="261"/>
    </location>
</feature>
<proteinExistence type="predicted"/>
<dbReference type="PANTHER" id="PTHR12110:SF52">
    <property type="entry name" value="XYLOSE ISOMERASE"/>
    <property type="match status" value="1"/>
</dbReference>
<dbReference type="OrthoDB" id="9787068at2"/>
<evidence type="ECO:0000259" key="1">
    <source>
        <dbReference type="Pfam" id="PF01261"/>
    </source>
</evidence>
<gene>
    <name evidence="2" type="ORF">PS880_00420</name>
</gene>
<dbReference type="AlphaFoldDB" id="A0A5E7GS10"/>
<name>A0A5E7GS10_PSEFL</name>
<dbReference type="Pfam" id="PF01261">
    <property type="entry name" value="AP_endonuc_2"/>
    <property type="match status" value="1"/>
</dbReference>
<dbReference type="PANTHER" id="PTHR12110">
    <property type="entry name" value="HYDROXYPYRUVATE ISOMERASE"/>
    <property type="match status" value="1"/>
</dbReference>
<organism evidence="2 3">
    <name type="scientific">Pseudomonas fluorescens</name>
    <dbReference type="NCBI Taxonomy" id="294"/>
    <lineage>
        <taxon>Bacteria</taxon>
        <taxon>Pseudomonadati</taxon>
        <taxon>Pseudomonadota</taxon>
        <taxon>Gammaproteobacteria</taxon>
        <taxon>Pseudomonadales</taxon>
        <taxon>Pseudomonadaceae</taxon>
        <taxon>Pseudomonas</taxon>
    </lineage>
</organism>
<dbReference type="Gene3D" id="3.20.20.150">
    <property type="entry name" value="Divalent-metal-dependent TIM barrel enzymes"/>
    <property type="match status" value="1"/>
</dbReference>
<sequence length="282" mass="30942">MSTNPLPLASLKLDQLSMNLISLGTERPLEEMLEACIRHGIRTVAPWQLHYGESGARGAINAIRARGLNVTTLCRMSLFGPADSKMMWQQALDEGKRVLDEAAAMGAKTVTFIGGGLPVSGKSILDVRSRIRDGLSEILPYARSAGVVLALEPLHPMCVADRGAIGTLQVALDWAHELGEGTGVLVDTYNQWWDPALEQVIKKSEGRIVGFQVSDWLVPTQDLAFDRGMMGDGIIDIPLIRSWVESTGYQDPIEVEILSHRWSKLSLDELIPLIILRFQSAC</sequence>
<dbReference type="SUPFAM" id="SSF51658">
    <property type="entry name" value="Xylose isomerase-like"/>
    <property type="match status" value="1"/>
</dbReference>
<dbReference type="EMBL" id="CABVIH010000002">
    <property type="protein sequence ID" value="VVO53467.1"/>
    <property type="molecule type" value="Genomic_DNA"/>
</dbReference>
<accession>A0A5E7GS10</accession>
<dbReference type="InterPro" id="IPR013022">
    <property type="entry name" value="Xyl_isomerase-like_TIM-brl"/>
</dbReference>
<evidence type="ECO:0000313" key="3">
    <source>
        <dbReference type="Proteomes" id="UP000375525"/>
    </source>
</evidence>
<dbReference type="RefSeq" id="WP_150778412.1">
    <property type="nucleotide sequence ID" value="NZ_CABVIH010000002.1"/>
</dbReference>
<reference evidence="2 3" key="1">
    <citation type="submission" date="2019-09" db="EMBL/GenBank/DDBJ databases">
        <authorList>
            <person name="Chandra G."/>
            <person name="Truman W A."/>
        </authorList>
    </citation>
    <scope>NUCLEOTIDE SEQUENCE [LARGE SCALE GENOMIC DNA]</scope>
    <source>
        <strain evidence="2">PS880</strain>
    </source>
</reference>
<evidence type="ECO:0000313" key="2">
    <source>
        <dbReference type="EMBL" id="VVO53467.1"/>
    </source>
</evidence>